<dbReference type="PANTHER" id="PTHR43649:SF34">
    <property type="entry name" value="ABC TRANSPORTER PERIPLASMIC-BINDING PROTEIN YCJN-RELATED"/>
    <property type="match status" value="1"/>
</dbReference>
<feature type="region of interest" description="Disordered" evidence="4">
    <location>
        <begin position="440"/>
        <end position="459"/>
    </location>
</feature>
<feature type="compositionally biased region" description="Polar residues" evidence="4">
    <location>
        <begin position="446"/>
        <end position="459"/>
    </location>
</feature>
<dbReference type="Proteomes" id="UP000753908">
    <property type="component" value="Unassembled WGS sequence"/>
</dbReference>
<dbReference type="InterPro" id="IPR006059">
    <property type="entry name" value="SBP"/>
</dbReference>
<keyword evidence="5" id="KW-0472">Membrane</keyword>
<dbReference type="InterPro" id="IPR050490">
    <property type="entry name" value="Bact_solute-bd_prot1"/>
</dbReference>
<accession>A0A951U8Y8</accession>
<gene>
    <name evidence="6" type="ORF">KME25_10130</name>
</gene>
<dbReference type="PANTHER" id="PTHR43649">
    <property type="entry name" value="ARABINOSE-BINDING PROTEIN-RELATED"/>
    <property type="match status" value="1"/>
</dbReference>
<name>A0A951U8Y8_9CYAN</name>
<keyword evidence="5" id="KW-1133">Transmembrane helix</keyword>
<feature type="transmembrane region" description="Helical" evidence="5">
    <location>
        <begin position="21"/>
        <end position="42"/>
    </location>
</feature>
<comment type="similarity">
    <text evidence="1">Belongs to the bacterial solute-binding protein 1 family.</text>
</comment>
<keyword evidence="2" id="KW-0813">Transport</keyword>
<evidence type="ECO:0000256" key="4">
    <source>
        <dbReference type="SAM" id="MobiDB-lite"/>
    </source>
</evidence>
<reference evidence="6" key="2">
    <citation type="journal article" date="2022" name="Microbiol. Resour. Announc.">
        <title>Metagenome Sequencing to Explore Phylogenomics of Terrestrial Cyanobacteria.</title>
        <authorList>
            <person name="Ward R.D."/>
            <person name="Stajich J.E."/>
            <person name="Johansen J.R."/>
            <person name="Huntemann M."/>
            <person name="Clum A."/>
            <person name="Foster B."/>
            <person name="Foster B."/>
            <person name="Roux S."/>
            <person name="Palaniappan K."/>
            <person name="Varghese N."/>
            <person name="Mukherjee S."/>
            <person name="Reddy T.B.K."/>
            <person name="Daum C."/>
            <person name="Copeland A."/>
            <person name="Chen I.A."/>
            <person name="Ivanova N.N."/>
            <person name="Kyrpides N.C."/>
            <person name="Shapiro N."/>
            <person name="Eloe-Fadrosh E.A."/>
            <person name="Pietrasiak N."/>
        </authorList>
    </citation>
    <scope>NUCLEOTIDE SEQUENCE</scope>
    <source>
        <strain evidence="6">CPER-KK1</strain>
    </source>
</reference>
<dbReference type="SUPFAM" id="SSF53850">
    <property type="entry name" value="Periplasmic binding protein-like II"/>
    <property type="match status" value="1"/>
</dbReference>
<proteinExistence type="inferred from homology"/>
<evidence type="ECO:0000256" key="3">
    <source>
        <dbReference type="ARBA" id="ARBA00022729"/>
    </source>
</evidence>
<organism evidence="6 7">
    <name type="scientific">Symplocastrum torsivum CPER-KK1</name>
    <dbReference type="NCBI Taxonomy" id="450513"/>
    <lineage>
        <taxon>Bacteria</taxon>
        <taxon>Bacillati</taxon>
        <taxon>Cyanobacteriota</taxon>
        <taxon>Cyanophyceae</taxon>
        <taxon>Oscillatoriophycideae</taxon>
        <taxon>Oscillatoriales</taxon>
        <taxon>Microcoleaceae</taxon>
        <taxon>Symplocastrum</taxon>
    </lineage>
</organism>
<dbReference type="CDD" id="cd14750">
    <property type="entry name" value="PBP2_TMBP"/>
    <property type="match status" value="1"/>
</dbReference>
<keyword evidence="5" id="KW-0812">Transmembrane</keyword>
<evidence type="ECO:0000256" key="1">
    <source>
        <dbReference type="ARBA" id="ARBA00008520"/>
    </source>
</evidence>
<keyword evidence="3" id="KW-0732">Signal</keyword>
<comment type="caution">
    <text evidence="6">The sequence shown here is derived from an EMBL/GenBank/DDBJ whole genome shotgun (WGS) entry which is preliminary data.</text>
</comment>
<dbReference type="EMBL" id="JAHHIF010000010">
    <property type="protein sequence ID" value="MBW4544783.1"/>
    <property type="molecule type" value="Genomic_DNA"/>
</dbReference>
<evidence type="ECO:0000256" key="5">
    <source>
        <dbReference type="SAM" id="Phobius"/>
    </source>
</evidence>
<reference evidence="6" key="1">
    <citation type="submission" date="2021-05" db="EMBL/GenBank/DDBJ databases">
        <authorList>
            <person name="Pietrasiak N."/>
            <person name="Ward R."/>
            <person name="Stajich J.E."/>
            <person name="Kurbessoian T."/>
        </authorList>
    </citation>
    <scope>NUCLEOTIDE SEQUENCE</scope>
    <source>
        <strain evidence="6">CPER-KK1</strain>
    </source>
</reference>
<dbReference type="Gene3D" id="3.40.190.10">
    <property type="entry name" value="Periplasmic binding protein-like II"/>
    <property type="match status" value="2"/>
</dbReference>
<sequence>MSNIQQLGGRRRRLRKLVRRLGVPRLLGILVAFILVFNFWILPALTQQPVVITMLMQGQDRANWAPFFQEFNEKNPDIRLNVVEGPFDSNLVENLYTSAFLLGDSPYDVLNMDIVWVPKFAAAGWLMDLTGRLPQEQLSKFVKGNIEGSMYQDSLYRIPTTSDAGVLYYRTDLLKQAGVEPPETFEQMVQIGTNLQKQDAVDWGYLWQGKQYEGVSAMFVEVLEGFGGFWANPETLEVGLDRPEAIQAVEFLRNTITNGLSPRGVVTYGEEETRLLFQNGGAAFLRNWPYVLKLANDPASDVRGKVGIKPMIHGQGHPGGSALGGWGLGISKTTRHPEEAWRVIQFMTSEETMKKFVLSTGLIPSLQTLFKDPEILAQFPYFTQLFEAVQNPALRPPIAQYAQASDVLQRYLSAAFTGRMNSEQAMKAAAQETRNILGGFGRAPVSQKSTPAQTVAVSS</sequence>
<evidence type="ECO:0000313" key="6">
    <source>
        <dbReference type="EMBL" id="MBW4544783.1"/>
    </source>
</evidence>
<evidence type="ECO:0000313" key="7">
    <source>
        <dbReference type="Proteomes" id="UP000753908"/>
    </source>
</evidence>
<protein>
    <submittedName>
        <fullName evidence="6">ABC transporter substrate-binding protein</fullName>
    </submittedName>
</protein>
<evidence type="ECO:0000256" key="2">
    <source>
        <dbReference type="ARBA" id="ARBA00022448"/>
    </source>
</evidence>
<dbReference type="AlphaFoldDB" id="A0A951U8Y8"/>
<dbReference type="Pfam" id="PF01547">
    <property type="entry name" value="SBP_bac_1"/>
    <property type="match status" value="1"/>
</dbReference>